<dbReference type="GO" id="GO:0046872">
    <property type="term" value="F:metal ion binding"/>
    <property type="evidence" value="ECO:0007669"/>
    <property type="project" value="UniProtKB-KW"/>
</dbReference>
<organism evidence="5 7">
    <name type="scientific">Thermoanaerobacterium thermosaccharolyticum</name>
    <name type="common">Clostridium thermosaccharolyticum</name>
    <dbReference type="NCBI Taxonomy" id="1517"/>
    <lineage>
        <taxon>Bacteria</taxon>
        <taxon>Bacillati</taxon>
        <taxon>Bacillota</taxon>
        <taxon>Clostridia</taxon>
        <taxon>Thermoanaerobacterales</taxon>
        <taxon>Thermoanaerobacteraceae</taxon>
        <taxon>Thermoanaerobacterium</taxon>
    </lineage>
</organism>
<dbReference type="Proteomes" id="UP000214975">
    <property type="component" value="Chromosome"/>
</dbReference>
<comment type="similarity">
    <text evidence="1 3">Belongs to the polypeptide deformylase family.</text>
</comment>
<feature type="binding site" evidence="3">
    <location>
        <position position="88"/>
    </location>
    <ligand>
        <name>Fe cation</name>
        <dbReference type="ChEBI" id="CHEBI:24875"/>
    </ligand>
</feature>
<dbReference type="Pfam" id="PF01327">
    <property type="entry name" value="Pep_deformylase"/>
    <property type="match status" value="1"/>
</dbReference>
<comment type="function">
    <text evidence="3">Removes the formyl group from the N-terminal Met of newly synthesized proteins. Requires at least a dipeptide for an efficient rate of reaction. N-terminal L-methionine is a prerequisite for activity but the enzyme has broad specificity at other positions.</text>
</comment>
<dbReference type="GO" id="GO:0006412">
    <property type="term" value="P:translation"/>
    <property type="evidence" value="ECO:0007669"/>
    <property type="project" value="UniProtKB-UniRule"/>
</dbReference>
<dbReference type="PANTHER" id="PTHR10458">
    <property type="entry name" value="PEPTIDE DEFORMYLASE"/>
    <property type="match status" value="1"/>
</dbReference>
<dbReference type="Proteomes" id="UP000215301">
    <property type="component" value="Unassembled WGS sequence"/>
</dbReference>
<keyword evidence="3" id="KW-0648">Protein biosynthesis</keyword>
<dbReference type="PANTHER" id="PTHR10458:SF22">
    <property type="entry name" value="PEPTIDE DEFORMYLASE"/>
    <property type="match status" value="1"/>
</dbReference>
<feature type="binding site" evidence="3">
    <location>
        <position position="134"/>
    </location>
    <ligand>
        <name>Fe cation</name>
        <dbReference type="ChEBI" id="CHEBI:24875"/>
    </ligand>
</feature>
<dbReference type="HAMAP" id="MF_00163">
    <property type="entry name" value="Pep_deformylase"/>
    <property type="match status" value="1"/>
</dbReference>
<keyword evidence="3" id="KW-0479">Metal-binding</keyword>
<dbReference type="EMBL" id="NKHD01000061">
    <property type="protein sequence ID" value="OXT05256.1"/>
    <property type="molecule type" value="Genomic_DNA"/>
</dbReference>
<protein>
    <recommendedName>
        <fullName evidence="3">Peptide deformylase</fullName>
        <shortName evidence="3">PDF</shortName>
        <ecNumber evidence="3">3.5.1.88</ecNumber>
    </recommendedName>
    <alternativeName>
        <fullName evidence="3">Polypeptide deformylase</fullName>
    </alternativeName>
</protein>
<dbReference type="AlphaFoldDB" id="A0A231VCD1"/>
<dbReference type="RefSeq" id="WP_094046673.1">
    <property type="nucleotide sequence ID" value="NZ_CP016893.1"/>
</dbReference>
<reference evidence="5 7" key="2">
    <citation type="submission" date="2017-06" db="EMBL/GenBank/DDBJ databases">
        <title>Isolation and characterization of a thermophilic and butanogenic Thermoanaerobacterium thermosaccharolyticum M5 capable of efficient degradation of hemicellulose.</title>
        <authorList>
            <person name="Xin F."/>
            <person name="Jiang Y."/>
        </authorList>
    </citation>
    <scope>NUCLEOTIDE SEQUENCE [LARGE SCALE GENOMIC DNA]</scope>
    <source>
        <strain evidence="5 7">M5</strain>
    </source>
</reference>
<dbReference type="PRINTS" id="PR01576">
    <property type="entry name" value="PDEFORMYLASE"/>
</dbReference>
<evidence type="ECO:0000313" key="7">
    <source>
        <dbReference type="Proteomes" id="UP000215301"/>
    </source>
</evidence>
<keyword evidence="3" id="KW-0378">Hydrolase</keyword>
<dbReference type="InterPro" id="IPR023635">
    <property type="entry name" value="Peptide_deformylase"/>
</dbReference>
<dbReference type="Gene3D" id="3.90.45.10">
    <property type="entry name" value="Peptide deformylase"/>
    <property type="match status" value="1"/>
</dbReference>
<comment type="cofactor">
    <cofactor evidence="3">
        <name>Fe(2+)</name>
        <dbReference type="ChEBI" id="CHEBI:29033"/>
    </cofactor>
    <text evidence="3">Binds 1 Fe(2+) ion.</text>
</comment>
<dbReference type="InterPro" id="IPR036821">
    <property type="entry name" value="Peptide_deformylase_sf"/>
</dbReference>
<proteinExistence type="inferred from homology"/>
<comment type="catalytic activity">
    <reaction evidence="3">
        <text>N-terminal N-formyl-L-methionyl-[peptide] + H2O = N-terminal L-methionyl-[peptide] + formate</text>
        <dbReference type="Rhea" id="RHEA:24420"/>
        <dbReference type="Rhea" id="RHEA-COMP:10639"/>
        <dbReference type="Rhea" id="RHEA-COMP:10640"/>
        <dbReference type="ChEBI" id="CHEBI:15377"/>
        <dbReference type="ChEBI" id="CHEBI:15740"/>
        <dbReference type="ChEBI" id="CHEBI:49298"/>
        <dbReference type="ChEBI" id="CHEBI:64731"/>
        <dbReference type="EC" id="3.5.1.88"/>
    </reaction>
</comment>
<feature type="binding site" evidence="3">
    <location>
        <position position="130"/>
    </location>
    <ligand>
        <name>Fe cation</name>
        <dbReference type="ChEBI" id="CHEBI:24875"/>
    </ligand>
</feature>
<gene>
    <name evidence="3 5" type="primary">def</name>
    <name evidence="5" type="ORF">CE561_12940</name>
    <name evidence="4" type="ORF">Thert_03157</name>
</gene>
<sequence>MALRYIRKIGDPILYKKAKHVEKIDDHILMILDDMAETMYSADGVGLAANQIGILRRLVVVDVGDGLIELINPEIILEEGEQIGQEGCLSVPNVTAEVKRPKKIKVKYQDRNGDIREIEGEDFLARALSHEIDHLNGVLFVDKAIRIINEDDEEKTEAE</sequence>
<evidence type="ECO:0000256" key="3">
    <source>
        <dbReference type="HAMAP-Rule" id="MF_00163"/>
    </source>
</evidence>
<keyword evidence="2 3" id="KW-0408">Iron</keyword>
<dbReference type="NCBIfam" id="NF001159">
    <property type="entry name" value="PRK00150.1-3"/>
    <property type="match status" value="1"/>
</dbReference>
<name>A0A231VCD1_THETR</name>
<evidence type="ECO:0000313" key="5">
    <source>
        <dbReference type="EMBL" id="OXT05256.1"/>
    </source>
</evidence>
<dbReference type="EC" id="3.5.1.88" evidence="3"/>
<reference evidence="4 6" key="1">
    <citation type="submission" date="2016-08" db="EMBL/GenBank/DDBJ databases">
        <title>A novel genetic cassette of butanologenic Thermoanaerobacterium thermosaccharolyticum that directly convert cellulose to butanol.</title>
        <authorList>
            <person name="Li T."/>
            <person name="He J."/>
        </authorList>
    </citation>
    <scope>NUCLEOTIDE SEQUENCE [LARGE SCALE GENOMIC DNA]</scope>
    <source>
        <strain evidence="4 6">TG57</strain>
    </source>
</reference>
<evidence type="ECO:0000313" key="6">
    <source>
        <dbReference type="Proteomes" id="UP000214975"/>
    </source>
</evidence>
<dbReference type="EMBL" id="CP016893">
    <property type="protein sequence ID" value="AST58918.1"/>
    <property type="molecule type" value="Genomic_DNA"/>
</dbReference>
<evidence type="ECO:0000256" key="2">
    <source>
        <dbReference type="ARBA" id="ARBA00023004"/>
    </source>
</evidence>
<feature type="active site" evidence="3">
    <location>
        <position position="131"/>
    </location>
</feature>
<dbReference type="PIRSF" id="PIRSF004749">
    <property type="entry name" value="Pep_def"/>
    <property type="match status" value="1"/>
</dbReference>
<evidence type="ECO:0000256" key="1">
    <source>
        <dbReference type="ARBA" id="ARBA00010759"/>
    </source>
</evidence>
<dbReference type="SUPFAM" id="SSF56420">
    <property type="entry name" value="Peptide deformylase"/>
    <property type="match status" value="1"/>
</dbReference>
<evidence type="ECO:0000313" key="4">
    <source>
        <dbReference type="EMBL" id="AST58918.1"/>
    </source>
</evidence>
<dbReference type="GO" id="GO:0042586">
    <property type="term" value="F:peptide deformylase activity"/>
    <property type="evidence" value="ECO:0007669"/>
    <property type="project" value="UniProtKB-UniRule"/>
</dbReference>
<dbReference type="CDD" id="cd00487">
    <property type="entry name" value="Pep_deformylase"/>
    <property type="match status" value="1"/>
</dbReference>
<dbReference type="NCBIfam" id="TIGR00079">
    <property type="entry name" value="pept_deformyl"/>
    <property type="match status" value="1"/>
</dbReference>
<accession>A0A231VCD1</accession>